<gene>
    <name evidence="3" type="ORF">CRI93_11470</name>
</gene>
<feature type="compositionally biased region" description="Basic and acidic residues" evidence="1">
    <location>
        <begin position="50"/>
        <end position="59"/>
    </location>
</feature>
<keyword evidence="2" id="KW-1133">Transmembrane helix</keyword>
<dbReference type="NCBIfam" id="NF046080">
    <property type="entry name" value="PID_CTERM"/>
    <property type="match status" value="1"/>
</dbReference>
<evidence type="ECO:0000313" key="4">
    <source>
        <dbReference type="Proteomes" id="UP000221024"/>
    </source>
</evidence>
<accession>A0A2H3NJP7</accession>
<comment type="caution">
    <text evidence="3">The sequence shown here is derived from an EMBL/GenBank/DDBJ whole genome shotgun (WGS) entry which is preliminary data.</text>
</comment>
<sequence>MSSPTRPSLSAGADLVLFVLVVLGIGGAFVALYPALTAEPPESWNQQTTEEERADRADPTQKLMSQLKGEVPQVLRGNPLDGIPALHRGQARMSWSSGSAASARRAPSGRTSGAFAGRAWSSSELGDGVTSPGYTASPRASGGARPSQGRRSSGADPGGWAGALASSSGELRALERQVGAIDRQLRVASQSSAAERVPAWANADESITGPAASMTNPPLPNPGDPNPPLPPDPVPVDGGLVLLALAGGTYGWQRLRTGDAPSPQE</sequence>
<feature type="transmembrane region" description="Helical" evidence="2">
    <location>
        <begin position="12"/>
        <end position="36"/>
    </location>
</feature>
<keyword evidence="2" id="KW-0472">Membrane</keyword>
<evidence type="ECO:0000313" key="3">
    <source>
        <dbReference type="EMBL" id="PEN05722.1"/>
    </source>
</evidence>
<feature type="region of interest" description="Disordered" evidence="1">
    <location>
        <begin position="41"/>
        <end position="164"/>
    </location>
</feature>
<dbReference type="Proteomes" id="UP000221024">
    <property type="component" value="Unassembled WGS sequence"/>
</dbReference>
<protein>
    <submittedName>
        <fullName evidence="3">Uncharacterized protein</fullName>
    </submittedName>
</protein>
<keyword evidence="2" id="KW-0812">Transmembrane</keyword>
<feature type="region of interest" description="Disordered" evidence="1">
    <location>
        <begin position="188"/>
        <end position="239"/>
    </location>
</feature>
<evidence type="ECO:0000256" key="1">
    <source>
        <dbReference type="SAM" id="MobiDB-lite"/>
    </source>
</evidence>
<dbReference type="EMBL" id="PDEP01000011">
    <property type="protein sequence ID" value="PEN05722.1"/>
    <property type="molecule type" value="Genomic_DNA"/>
</dbReference>
<name>A0A2H3NJP7_9BACT</name>
<dbReference type="AlphaFoldDB" id="A0A2H3NJP7"/>
<feature type="compositionally biased region" description="Pro residues" evidence="1">
    <location>
        <begin position="217"/>
        <end position="234"/>
    </location>
</feature>
<dbReference type="RefSeq" id="WP_098062784.1">
    <property type="nucleotide sequence ID" value="NZ_PDEP01000011.1"/>
</dbReference>
<proteinExistence type="predicted"/>
<organism evidence="3 4">
    <name type="scientific">Longimonas halophila</name>
    <dbReference type="NCBI Taxonomy" id="1469170"/>
    <lineage>
        <taxon>Bacteria</taxon>
        <taxon>Pseudomonadati</taxon>
        <taxon>Rhodothermota</taxon>
        <taxon>Rhodothermia</taxon>
        <taxon>Rhodothermales</taxon>
        <taxon>Salisaetaceae</taxon>
        <taxon>Longimonas</taxon>
    </lineage>
</organism>
<feature type="compositionally biased region" description="Low complexity" evidence="1">
    <location>
        <begin position="91"/>
        <end position="114"/>
    </location>
</feature>
<dbReference type="InterPro" id="IPR058207">
    <property type="entry name" value="PID_CTERM"/>
</dbReference>
<reference evidence="3 4" key="1">
    <citation type="submission" date="2017-10" db="EMBL/GenBank/DDBJ databases">
        <title>Draft genome of Longimonas halophila.</title>
        <authorList>
            <person name="Goh K.M."/>
            <person name="Shamsir M.S."/>
            <person name="Lim S.W."/>
        </authorList>
    </citation>
    <scope>NUCLEOTIDE SEQUENCE [LARGE SCALE GENOMIC DNA]</scope>
    <source>
        <strain evidence="3 4">KCTC 42399</strain>
    </source>
</reference>
<evidence type="ECO:0000256" key="2">
    <source>
        <dbReference type="SAM" id="Phobius"/>
    </source>
</evidence>
<keyword evidence="4" id="KW-1185">Reference proteome</keyword>